<dbReference type="InterPro" id="IPR011990">
    <property type="entry name" value="TPR-like_helical_dom_sf"/>
</dbReference>
<protein>
    <submittedName>
        <fullName evidence="2">Uncharacterized protein</fullName>
    </submittedName>
</protein>
<organism evidence="2 3">
    <name type="scientific">Winogradskyella eximia</name>
    <dbReference type="NCBI Taxonomy" id="262006"/>
    <lineage>
        <taxon>Bacteria</taxon>
        <taxon>Pseudomonadati</taxon>
        <taxon>Bacteroidota</taxon>
        <taxon>Flavobacteriia</taxon>
        <taxon>Flavobacteriales</taxon>
        <taxon>Flavobacteriaceae</taxon>
        <taxon>Winogradskyella</taxon>
    </lineage>
</organism>
<gene>
    <name evidence="2" type="ORF">DFQ10_11158</name>
</gene>
<comment type="caution">
    <text evidence="2">The sequence shown here is derived from an EMBL/GenBank/DDBJ whole genome shotgun (WGS) entry which is preliminary data.</text>
</comment>
<proteinExistence type="predicted"/>
<feature type="repeat" description="TPR" evidence="1">
    <location>
        <begin position="185"/>
        <end position="218"/>
    </location>
</feature>
<dbReference type="SUPFAM" id="SSF48452">
    <property type="entry name" value="TPR-like"/>
    <property type="match status" value="1"/>
</dbReference>
<dbReference type="OrthoDB" id="9784036at2"/>
<evidence type="ECO:0000313" key="3">
    <source>
        <dbReference type="Proteomes" id="UP000256980"/>
    </source>
</evidence>
<reference evidence="2 3" key="1">
    <citation type="submission" date="2018-07" db="EMBL/GenBank/DDBJ databases">
        <title>Genomic Encyclopedia of Type Strains, Phase III (KMG-III): the genomes of soil and plant-associated and newly described type strains.</title>
        <authorList>
            <person name="Whitman W."/>
        </authorList>
    </citation>
    <scope>NUCLEOTIDE SEQUENCE [LARGE SCALE GENOMIC DNA]</scope>
    <source>
        <strain evidence="2 3">CECT 7946</strain>
    </source>
</reference>
<sequence length="234" mass="27201">MKLKILFLLVTVFFVVFNCSNPIEYSEAFKKETSGNYLYNQDDLIEVYYENNQLMLNWRGGKIAPVVIDTNEFFVADMYKKFHFVQHPETKQRYLSAISEEDEEHITYDYLKAPKGYKTPSLHLKEGNYEKALAGYLEIKKQDSTSSFIRERSFNSMGYKHIRKHEFDKAIGVLKLNAGLHPNSANVYDSLAEAYLLNGDSLNAYNNYKKTLEIFPSNKRAQEFIVNYTAKSSK</sequence>
<dbReference type="InterPro" id="IPR019734">
    <property type="entry name" value="TPR_rpt"/>
</dbReference>
<dbReference type="Proteomes" id="UP000256980">
    <property type="component" value="Unassembled WGS sequence"/>
</dbReference>
<name>A0A3D9GQ47_9FLAO</name>
<keyword evidence="3" id="KW-1185">Reference proteome</keyword>
<dbReference type="Gene3D" id="1.25.40.10">
    <property type="entry name" value="Tetratricopeptide repeat domain"/>
    <property type="match status" value="1"/>
</dbReference>
<dbReference type="RefSeq" id="WP_115818847.1">
    <property type="nucleotide sequence ID" value="NZ_QRDV01000011.1"/>
</dbReference>
<keyword evidence="1" id="KW-0802">TPR repeat</keyword>
<dbReference type="PROSITE" id="PS50005">
    <property type="entry name" value="TPR"/>
    <property type="match status" value="1"/>
</dbReference>
<evidence type="ECO:0000313" key="2">
    <source>
        <dbReference type="EMBL" id="RED38237.1"/>
    </source>
</evidence>
<dbReference type="EMBL" id="QRDV01000011">
    <property type="protein sequence ID" value="RED38237.1"/>
    <property type="molecule type" value="Genomic_DNA"/>
</dbReference>
<dbReference type="AlphaFoldDB" id="A0A3D9GQ47"/>
<accession>A0A3D9GQ47</accession>
<evidence type="ECO:0000256" key="1">
    <source>
        <dbReference type="PROSITE-ProRule" id="PRU00339"/>
    </source>
</evidence>